<keyword evidence="3" id="KW-1185">Reference proteome</keyword>
<sequence>MNLNPDKIDAAVLALLYLGLHDGNRAWKSFDWDALGRLHQRGLISDPVGRAKSVEFSPEGLQLAAERLQALFGEPG</sequence>
<gene>
    <name evidence="2" type="ORF">CKO43_23845</name>
</gene>
<evidence type="ECO:0000259" key="1">
    <source>
        <dbReference type="Pfam" id="PF20008"/>
    </source>
</evidence>
<accession>A0ABS1E4C8</accession>
<dbReference type="Pfam" id="PF20008">
    <property type="entry name" value="DUF6429"/>
    <property type="match status" value="1"/>
</dbReference>
<evidence type="ECO:0000313" key="2">
    <source>
        <dbReference type="EMBL" id="MBK1715785.1"/>
    </source>
</evidence>
<reference evidence="2" key="1">
    <citation type="submission" date="2017-08" db="EMBL/GenBank/DDBJ databases">
        <authorList>
            <person name="Imhoff J.F."/>
            <person name="Rahn T."/>
            <person name="Kuenzel S."/>
            <person name="Neulinger S.C."/>
        </authorList>
    </citation>
    <scope>NUCLEOTIDE SEQUENCE</scope>
    <source>
        <strain evidence="2">IM 151</strain>
    </source>
</reference>
<name>A0ABS1E4C8_RUBGE</name>
<dbReference type="InterPro" id="IPR045489">
    <property type="entry name" value="DUF6429"/>
</dbReference>
<protein>
    <recommendedName>
        <fullName evidence="1">DUF6429 domain-containing protein</fullName>
    </recommendedName>
</protein>
<reference evidence="2" key="2">
    <citation type="journal article" date="2020" name="Microorganisms">
        <title>Osmotic Adaptation and Compatible Solute Biosynthesis of Phototrophic Bacteria as Revealed from Genome Analyses.</title>
        <authorList>
            <person name="Imhoff J.F."/>
            <person name="Rahn T."/>
            <person name="Kunzel S."/>
            <person name="Keller A."/>
            <person name="Neulinger S.C."/>
        </authorList>
    </citation>
    <scope>NUCLEOTIDE SEQUENCE</scope>
    <source>
        <strain evidence="2">IM 151</strain>
    </source>
</reference>
<feature type="domain" description="DUF6429" evidence="1">
    <location>
        <begin position="6"/>
        <end position="73"/>
    </location>
</feature>
<comment type="caution">
    <text evidence="2">The sequence shown here is derived from an EMBL/GenBank/DDBJ whole genome shotgun (WGS) entry which is preliminary data.</text>
</comment>
<organism evidence="2 3">
    <name type="scientific">Rubrivivax gelatinosus</name>
    <name type="common">Rhodocyclus gelatinosus</name>
    <name type="synonym">Rhodopseudomonas gelatinosa</name>
    <dbReference type="NCBI Taxonomy" id="28068"/>
    <lineage>
        <taxon>Bacteria</taxon>
        <taxon>Pseudomonadati</taxon>
        <taxon>Pseudomonadota</taxon>
        <taxon>Betaproteobacteria</taxon>
        <taxon>Burkholderiales</taxon>
        <taxon>Sphaerotilaceae</taxon>
        <taxon>Rubrivivax</taxon>
    </lineage>
</organism>
<dbReference type="Proteomes" id="UP001041814">
    <property type="component" value="Unassembled WGS sequence"/>
</dbReference>
<proteinExistence type="predicted"/>
<evidence type="ECO:0000313" key="3">
    <source>
        <dbReference type="Proteomes" id="UP001041814"/>
    </source>
</evidence>
<dbReference type="EMBL" id="NRRU01000155">
    <property type="protein sequence ID" value="MBK1715785.1"/>
    <property type="molecule type" value="Genomic_DNA"/>
</dbReference>